<evidence type="ECO:0000313" key="1">
    <source>
        <dbReference type="EMBL" id="QRG09115.1"/>
    </source>
</evidence>
<organism evidence="1 2">
    <name type="scientific">Xanthobacter dioxanivorans</name>
    <dbReference type="NCBI Taxonomy" id="2528964"/>
    <lineage>
        <taxon>Bacteria</taxon>
        <taxon>Pseudomonadati</taxon>
        <taxon>Pseudomonadota</taxon>
        <taxon>Alphaproteobacteria</taxon>
        <taxon>Hyphomicrobiales</taxon>
        <taxon>Xanthobacteraceae</taxon>
        <taxon>Xanthobacter</taxon>
    </lineage>
</organism>
<dbReference type="EMBL" id="CP063362">
    <property type="protein sequence ID" value="QRG09115.1"/>
    <property type="molecule type" value="Genomic_DNA"/>
</dbReference>
<evidence type="ECO:0000313" key="2">
    <source>
        <dbReference type="Proteomes" id="UP000596427"/>
    </source>
</evidence>
<reference evidence="1 2" key="1">
    <citation type="submission" date="2020-10" db="EMBL/GenBank/DDBJ databases">
        <title>Degradation of 1,4-Dioxane by Xanthobacter sp. YN2, via a Novel Group-2 Soluble Di-Iron Monooxygenase.</title>
        <authorList>
            <person name="Ma F."/>
            <person name="Wang Y."/>
            <person name="Yang J."/>
            <person name="Guo H."/>
            <person name="Su D."/>
            <person name="Yu L."/>
        </authorList>
    </citation>
    <scope>NUCLEOTIDE SEQUENCE [LARGE SCALE GENOMIC DNA]</scope>
    <source>
        <strain evidence="1 2">YN2</strain>
    </source>
</reference>
<dbReference type="Proteomes" id="UP000596427">
    <property type="component" value="Chromosome"/>
</dbReference>
<proteinExistence type="predicted"/>
<accession>A0A974SKR4</accession>
<sequence length="66" mass="7318">MTEDERSAVAGFLDSVLALDLAPAELMRVWNDHCDGYYIRPGEGGSRPDVLFAFIRDTAREMNGAK</sequence>
<dbReference type="RefSeq" id="WP_203196032.1">
    <property type="nucleotide sequence ID" value="NZ_CP063362.1"/>
</dbReference>
<name>A0A974SKR4_9HYPH</name>
<protein>
    <submittedName>
        <fullName evidence="1">Uncharacterized protein</fullName>
    </submittedName>
</protein>
<dbReference type="AlphaFoldDB" id="A0A974SKR4"/>
<gene>
    <name evidence="1" type="ORF">EZH22_13075</name>
</gene>
<dbReference type="KEGG" id="xdi:EZH22_13075"/>
<keyword evidence="2" id="KW-1185">Reference proteome</keyword>